<keyword evidence="1" id="KW-0812">Transmembrane</keyword>
<dbReference type="AlphaFoldDB" id="D1BDX8"/>
<keyword evidence="1" id="KW-0472">Membrane</keyword>
<dbReference type="GO" id="GO:0004633">
    <property type="term" value="F:phosphopantothenoylcysteine decarboxylase activity"/>
    <property type="evidence" value="ECO:0007669"/>
    <property type="project" value="TreeGrafter"/>
</dbReference>
<dbReference type="KEGG" id="ske:Sked_33040"/>
<dbReference type="SUPFAM" id="SSF52507">
    <property type="entry name" value="Homo-oligomeric flavin-containing Cys decarboxylases, HFCD"/>
    <property type="match status" value="1"/>
</dbReference>
<name>D1BDX8_SANKS</name>
<feature type="domain" description="Flavoprotein" evidence="2">
    <location>
        <begin position="17"/>
        <end position="164"/>
    </location>
</feature>
<dbReference type="RefSeq" id="WP_012868267.1">
    <property type="nucleotide sequence ID" value="NC_013521.1"/>
</dbReference>
<dbReference type="HOGENOM" id="CLU_033319_2_1_11"/>
<dbReference type="GO" id="GO:0010181">
    <property type="term" value="F:FMN binding"/>
    <property type="evidence" value="ECO:0007669"/>
    <property type="project" value="TreeGrafter"/>
</dbReference>
<dbReference type="GO" id="GO:0015937">
    <property type="term" value="P:coenzyme A biosynthetic process"/>
    <property type="evidence" value="ECO:0007669"/>
    <property type="project" value="TreeGrafter"/>
</dbReference>
<keyword evidence="1" id="KW-1133">Transmembrane helix</keyword>
<dbReference type="Proteomes" id="UP000000322">
    <property type="component" value="Chromosome"/>
</dbReference>
<reference evidence="3 4" key="1">
    <citation type="journal article" date="2009" name="Stand. Genomic Sci.">
        <title>Complete genome sequence of Sanguibacter keddieii type strain (ST-74).</title>
        <authorList>
            <person name="Ivanova N."/>
            <person name="Sikorski J."/>
            <person name="Sims D."/>
            <person name="Brettin T."/>
            <person name="Detter J.C."/>
            <person name="Han C."/>
            <person name="Lapidus A."/>
            <person name="Copeland A."/>
            <person name="Glavina Del Rio T."/>
            <person name="Nolan M."/>
            <person name="Chen F."/>
            <person name="Lucas S."/>
            <person name="Tice H."/>
            <person name="Cheng J.F."/>
            <person name="Bruce D."/>
            <person name="Goodwin L."/>
            <person name="Pitluck S."/>
            <person name="Pati A."/>
            <person name="Mavromatis K."/>
            <person name="Chen A."/>
            <person name="Palaniappan K."/>
            <person name="D'haeseleer P."/>
            <person name="Chain P."/>
            <person name="Bristow J."/>
            <person name="Eisen J.A."/>
            <person name="Markowitz V."/>
            <person name="Hugenholtz P."/>
            <person name="Goker M."/>
            <person name="Pukall R."/>
            <person name="Klenk H.P."/>
            <person name="Kyrpides N.C."/>
        </authorList>
    </citation>
    <scope>NUCLEOTIDE SEQUENCE [LARGE SCALE GENOMIC DNA]</scope>
    <source>
        <strain evidence="4">ATCC 51767 / DSM 10542 / NCFB 3025 / ST-74</strain>
    </source>
</reference>
<keyword evidence="4" id="KW-1185">Reference proteome</keyword>
<dbReference type="STRING" id="446469.Sked_33040"/>
<gene>
    <name evidence="3" type="ordered locus">Sked_33040</name>
</gene>
<dbReference type="Pfam" id="PF02441">
    <property type="entry name" value="Flavoprotein"/>
    <property type="match status" value="1"/>
</dbReference>
<dbReference type="OrthoDB" id="4578483at2"/>
<dbReference type="InterPro" id="IPR003382">
    <property type="entry name" value="Flavoprotein"/>
</dbReference>
<evidence type="ECO:0000259" key="2">
    <source>
        <dbReference type="Pfam" id="PF02441"/>
    </source>
</evidence>
<proteinExistence type="predicted"/>
<evidence type="ECO:0000256" key="1">
    <source>
        <dbReference type="SAM" id="Phobius"/>
    </source>
</evidence>
<feature type="transmembrane region" description="Helical" evidence="1">
    <location>
        <begin position="15"/>
        <end position="35"/>
    </location>
</feature>
<evidence type="ECO:0000313" key="3">
    <source>
        <dbReference type="EMBL" id="ACZ23199.1"/>
    </source>
</evidence>
<sequence length="202" mass="20969">MSETPTSTPAPQLDAVNLLVVATGSISVAFMPYWVNWLRIVEPGASTRVVLTPTARRFVSSEALAALLGAAVEVDSWDGAPEDGSGAQHVDLARWADAVLVYPCTFSYLARLALGSGDSPSMLALQSTSAPVVVCPALPPGTAEGWAYPRHVAALEERGVTVVPPVLARSVTTGEHDAASPAPFPTAVDALARALRAGQADR</sequence>
<evidence type="ECO:0000313" key="4">
    <source>
        <dbReference type="Proteomes" id="UP000000322"/>
    </source>
</evidence>
<dbReference type="Gene3D" id="3.40.50.1950">
    <property type="entry name" value="Flavin prenyltransferase-like"/>
    <property type="match status" value="1"/>
</dbReference>
<dbReference type="PANTHER" id="PTHR14359">
    <property type="entry name" value="HOMO-OLIGOMERIC FLAVIN CONTAINING CYS DECARBOXYLASE FAMILY"/>
    <property type="match status" value="1"/>
</dbReference>
<accession>D1BDX8</accession>
<dbReference type="GO" id="GO:0071513">
    <property type="term" value="C:phosphopantothenoylcysteine decarboxylase complex"/>
    <property type="evidence" value="ECO:0007669"/>
    <property type="project" value="TreeGrafter"/>
</dbReference>
<dbReference type="InterPro" id="IPR036551">
    <property type="entry name" value="Flavin_trans-like"/>
</dbReference>
<dbReference type="PANTHER" id="PTHR14359:SF6">
    <property type="entry name" value="PHOSPHOPANTOTHENOYLCYSTEINE DECARBOXYLASE"/>
    <property type="match status" value="1"/>
</dbReference>
<protein>
    <submittedName>
        <fullName evidence="3">Phosphopantothenoylcysteine synthetase/decarboxylase</fullName>
    </submittedName>
</protein>
<dbReference type="eggNOG" id="COG0452">
    <property type="taxonomic scope" value="Bacteria"/>
</dbReference>
<dbReference type="EMBL" id="CP001819">
    <property type="protein sequence ID" value="ACZ23199.1"/>
    <property type="molecule type" value="Genomic_DNA"/>
</dbReference>
<organism evidence="3 4">
    <name type="scientific">Sanguibacter keddieii (strain ATCC 51767 / DSM 10542 / NCFB 3025 / ST-74)</name>
    <dbReference type="NCBI Taxonomy" id="446469"/>
    <lineage>
        <taxon>Bacteria</taxon>
        <taxon>Bacillati</taxon>
        <taxon>Actinomycetota</taxon>
        <taxon>Actinomycetes</taxon>
        <taxon>Micrococcales</taxon>
        <taxon>Sanguibacteraceae</taxon>
        <taxon>Sanguibacter</taxon>
    </lineage>
</organism>